<proteinExistence type="predicted"/>
<keyword evidence="1" id="KW-0472">Membrane</keyword>
<dbReference type="Proteomes" id="UP000443070">
    <property type="component" value="Unassembled WGS sequence"/>
</dbReference>
<evidence type="ECO:0000313" key="3">
    <source>
        <dbReference type="EMBL" id="MTU04665.1"/>
    </source>
</evidence>
<evidence type="ECO:0000313" key="4">
    <source>
        <dbReference type="Proteomes" id="UP000443070"/>
    </source>
</evidence>
<protein>
    <submittedName>
        <fullName evidence="2">Uncharacterized protein</fullName>
    </submittedName>
</protein>
<organism evidence="2 5">
    <name type="scientific">Phascolarctobacterium faecium</name>
    <dbReference type="NCBI Taxonomy" id="33025"/>
    <lineage>
        <taxon>Bacteria</taxon>
        <taxon>Bacillati</taxon>
        <taxon>Bacillota</taxon>
        <taxon>Negativicutes</taxon>
        <taxon>Acidaminococcales</taxon>
        <taxon>Acidaminococcaceae</taxon>
        <taxon>Phascolarctobacterium</taxon>
    </lineage>
</organism>
<feature type="transmembrane region" description="Helical" evidence="1">
    <location>
        <begin position="80"/>
        <end position="101"/>
    </location>
</feature>
<keyword evidence="1" id="KW-0812">Transmembrane</keyword>
<feature type="transmembrane region" description="Helical" evidence="1">
    <location>
        <begin position="107"/>
        <end position="124"/>
    </location>
</feature>
<evidence type="ECO:0000313" key="5">
    <source>
        <dbReference type="Proteomes" id="UP000484547"/>
    </source>
</evidence>
<dbReference type="EMBL" id="WNBW01000009">
    <property type="protein sequence ID" value="MTU04665.1"/>
    <property type="molecule type" value="Genomic_DNA"/>
</dbReference>
<keyword evidence="1" id="KW-1133">Transmembrane helix</keyword>
<comment type="caution">
    <text evidence="2">The sequence shown here is derived from an EMBL/GenBank/DDBJ whole genome shotgun (WGS) entry which is preliminary data.</text>
</comment>
<accession>A0A7X2XHD9</accession>
<dbReference type="EMBL" id="WNBM01000009">
    <property type="protein sequence ID" value="MTT76542.1"/>
    <property type="molecule type" value="Genomic_DNA"/>
</dbReference>
<keyword evidence="4" id="KW-1185">Reference proteome</keyword>
<sequence>MKCSFCGKELERGTQECPYCHCSIEAEVQVLRPEERDTFDGVTIEQDGNAEGGTRVEDMRTERRAYEQNNGGPQIRVHSFGCGSGILMTLLILGGILAIFFFLLPTFLIFAAIGAVVVFIMRLFM</sequence>
<dbReference type="OrthoDB" id="1683293at2"/>
<dbReference type="RefSeq" id="WP_149992522.1">
    <property type="nucleotide sequence ID" value="NZ_CAKVRS010000008.1"/>
</dbReference>
<dbReference type="AlphaFoldDB" id="A0A7X2XHD9"/>
<gene>
    <name evidence="2" type="ORF">GMD11_09740</name>
    <name evidence="3" type="ORF">GMD18_09665</name>
</gene>
<reference evidence="4 5" key="1">
    <citation type="journal article" date="2019" name="Nat. Med.">
        <title>A library of human gut bacterial isolates paired with longitudinal multiomics data enables mechanistic microbiome research.</title>
        <authorList>
            <person name="Poyet M."/>
            <person name="Groussin M."/>
            <person name="Gibbons S.M."/>
            <person name="Avila-Pacheco J."/>
            <person name="Jiang X."/>
            <person name="Kearney S.M."/>
            <person name="Perrotta A.R."/>
            <person name="Berdy B."/>
            <person name="Zhao S."/>
            <person name="Lieberman T.D."/>
            <person name="Swanson P.K."/>
            <person name="Smith M."/>
            <person name="Roesemann S."/>
            <person name="Alexander J.E."/>
            <person name="Rich S.A."/>
            <person name="Livny J."/>
            <person name="Vlamakis H."/>
            <person name="Clish C."/>
            <person name="Bullock K."/>
            <person name="Deik A."/>
            <person name="Scott J."/>
            <person name="Pierce K.A."/>
            <person name="Xavier R.J."/>
            <person name="Alm E.J."/>
        </authorList>
    </citation>
    <scope>NUCLEOTIDE SEQUENCE [LARGE SCALE GENOMIC DNA]</scope>
    <source>
        <strain evidence="2 5">BIOML-A13</strain>
        <strain evidence="3 4">BIOML-A3</strain>
    </source>
</reference>
<evidence type="ECO:0000256" key="1">
    <source>
        <dbReference type="SAM" id="Phobius"/>
    </source>
</evidence>
<evidence type="ECO:0000313" key="2">
    <source>
        <dbReference type="EMBL" id="MTT76542.1"/>
    </source>
</evidence>
<name>A0A7X2XHD9_9FIRM</name>
<dbReference type="Proteomes" id="UP000484547">
    <property type="component" value="Unassembled WGS sequence"/>
</dbReference>